<comment type="cofactor">
    <cofactor evidence="6">
        <name>Zn(2+)</name>
        <dbReference type="ChEBI" id="CHEBI:29105"/>
    </cofactor>
    <text evidence="6">Binds 1 zinc ion per subunit.</text>
</comment>
<dbReference type="PANTHER" id="PTHR22726">
    <property type="entry name" value="METALLOENDOPEPTIDASE OMA1"/>
    <property type="match status" value="1"/>
</dbReference>
<dbReference type="OrthoDB" id="9810445at2"/>
<keyword evidence="5 6" id="KW-0482">Metalloprotease</keyword>
<evidence type="ECO:0000256" key="3">
    <source>
        <dbReference type="ARBA" id="ARBA00022801"/>
    </source>
</evidence>
<reference evidence="9 10" key="1">
    <citation type="submission" date="2019-03" db="EMBL/GenBank/DDBJ databases">
        <title>Genomic Encyclopedia of Archaeal and Bacterial Type Strains, Phase II (KMG-II): from individual species to whole genera.</title>
        <authorList>
            <person name="Goeker M."/>
        </authorList>
    </citation>
    <scope>NUCLEOTIDE SEQUENCE [LARGE SCALE GENOMIC DNA]</scope>
    <source>
        <strain evidence="9 10">DSM 28323</strain>
    </source>
</reference>
<dbReference type="InterPro" id="IPR051156">
    <property type="entry name" value="Mito/Outer_Membr_Metalloprot"/>
</dbReference>
<dbReference type="AlphaFoldDB" id="A0A4R6IYZ1"/>
<dbReference type="EMBL" id="SNWP01000011">
    <property type="protein sequence ID" value="TDO27085.1"/>
    <property type="molecule type" value="Genomic_DNA"/>
</dbReference>
<dbReference type="GO" id="GO:0051603">
    <property type="term" value="P:proteolysis involved in protein catabolic process"/>
    <property type="evidence" value="ECO:0007669"/>
    <property type="project" value="TreeGrafter"/>
</dbReference>
<evidence type="ECO:0000256" key="6">
    <source>
        <dbReference type="RuleBase" id="RU003983"/>
    </source>
</evidence>
<protein>
    <submittedName>
        <fullName evidence="9">Peptidase M48-like protein</fullName>
    </submittedName>
</protein>
<organism evidence="9 10">
    <name type="scientific">Sediminibacterium goheungense</name>
    <dbReference type="NCBI Taxonomy" id="1086393"/>
    <lineage>
        <taxon>Bacteria</taxon>
        <taxon>Pseudomonadati</taxon>
        <taxon>Bacteroidota</taxon>
        <taxon>Chitinophagia</taxon>
        <taxon>Chitinophagales</taxon>
        <taxon>Chitinophagaceae</taxon>
        <taxon>Sediminibacterium</taxon>
    </lineage>
</organism>
<evidence type="ECO:0000256" key="4">
    <source>
        <dbReference type="ARBA" id="ARBA00022833"/>
    </source>
</evidence>
<dbReference type="Gene3D" id="3.30.2010.10">
    <property type="entry name" value="Metalloproteases ('zincins'), catalytic domain"/>
    <property type="match status" value="1"/>
</dbReference>
<evidence type="ECO:0000256" key="5">
    <source>
        <dbReference type="ARBA" id="ARBA00023049"/>
    </source>
</evidence>
<dbReference type="GO" id="GO:0046872">
    <property type="term" value="F:metal ion binding"/>
    <property type="evidence" value="ECO:0007669"/>
    <property type="project" value="UniProtKB-KW"/>
</dbReference>
<dbReference type="Pfam" id="PF01435">
    <property type="entry name" value="Peptidase_M48"/>
    <property type="match status" value="1"/>
</dbReference>
<dbReference type="RefSeq" id="WP_133474950.1">
    <property type="nucleotide sequence ID" value="NZ_SNWP01000011.1"/>
</dbReference>
<evidence type="ECO:0000256" key="2">
    <source>
        <dbReference type="ARBA" id="ARBA00022723"/>
    </source>
</evidence>
<keyword evidence="3 6" id="KW-0378">Hydrolase</keyword>
<keyword evidence="7" id="KW-0812">Transmembrane</keyword>
<accession>A0A4R6IYZ1</accession>
<evidence type="ECO:0000313" key="10">
    <source>
        <dbReference type="Proteomes" id="UP000295741"/>
    </source>
</evidence>
<sequence length="357" mass="40383">MSEYPQILFFDAYKASPREVYVELTHGKIYVSNTDDYDTVLVFDITAASVVEADRRLFIFFNKGRAPYLSIDADHPSYPELKKAIHPDRKTWFGKFFRLKWPVLVAILLSIFVGIYFIMARVIPAAALKIISVQQEAEIGNSFYRSLMASEKIDTAATRIVNDFAGQLHLSDKYQITITVIKENELNAYALPGGHIVLYSGILKVIDDPDMLVALLGHEASHINKRHSLQSILSSMSMSLLRSMILSGFGDVGSIVLEHAGMFEQLRYSRRLEREADREGMDLMIRNRISPVGMKKLMLQLQAADHDLPGIFSFMSTHPMSEERIKTADAFITAHKSATFAASQELIESWRQLKAKK</sequence>
<evidence type="ECO:0000256" key="7">
    <source>
        <dbReference type="SAM" id="Phobius"/>
    </source>
</evidence>
<evidence type="ECO:0000313" key="9">
    <source>
        <dbReference type="EMBL" id="TDO27085.1"/>
    </source>
</evidence>
<comment type="similarity">
    <text evidence="6">Belongs to the peptidase M48 family.</text>
</comment>
<evidence type="ECO:0000259" key="8">
    <source>
        <dbReference type="Pfam" id="PF01435"/>
    </source>
</evidence>
<keyword evidence="10" id="KW-1185">Reference proteome</keyword>
<keyword evidence="7" id="KW-0472">Membrane</keyword>
<dbReference type="GO" id="GO:0004222">
    <property type="term" value="F:metalloendopeptidase activity"/>
    <property type="evidence" value="ECO:0007669"/>
    <property type="project" value="InterPro"/>
</dbReference>
<feature type="transmembrane region" description="Helical" evidence="7">
    <location>
        <begin position="99"/>
        <end position="119"/>
    </location>
</feature>
<keyword evidence="2" id="KW-0479">Metal-binding</keyword>
<feature type="domain" description="Peptidase M48" evidence="8">
    <location>
        <begin position="158"/>
        <end position="330"/>
    </location>
</feature>
<comment type="caution">
    <text evidence="9">The sequence shown here is derived from an EMBL/GenBank/DDBJ whole genome shotgun (WGS) entry which is preliminary data.</text>
</comment>
<evidence type="ECO:0000256" key="1">
    <source>
        <dbReference type="ARBA" id="ARBA00022670"/>
    </source>
</evidence>
<dbReference type="CDD" id="cd07332">
    <property type="entry name" value="M48C_Oma1_like"/>
    <property type="match status" value="1"/>
</dbReference>
<proteinExistence type="inferred from homology"/>
<dbReference type="PANTHER" id="PTHR22726:SF1">
    <property type="entry name" value="METALLOENDOPEPTIDASE OMA1, MITOCHONDRIAL"/>
    <property type="match status" value="1"/>
</dbReference>
<name>A0A4R6IYZ1_9BACT</name>
<dbReference type="InterPro" id="IPR001915">
    <property type="entry name" value="Peptidase_M48"/>
</dbReference>
<dbReference type="GO" id="GO:0016020">
    <property type="term" value="C:membrane"/>
    <property type="evidence" value="ECO:0007669"/>
    <property type="project" value="TreeGrafter"/>
</dbReference>
<gene>
    <name evidence="9" type="ORF">BC659_2403</name>
</gene>
<keyword evidence="7" id="KW-1133">Transmembrane helix</keyword>
<keyword evidence="4 6" id="KW-0862">Zinc</keyword>
<keyword evidence="1 6" id="KW-0645">Protease</keyword>
<dbReference type="Proteomes" id="UP000295741">
    <property type="component" value="Unassembled WGS sequence"/>
</dbReference>